<dbReference type="Gene3D" id="1.25.10.10">
    <property type="entry name" value="Leucine-rich Repeat Variant"/>
    <property type="match status" value="1"/>
</dbReference>
<keyword evidence="1" id="KW-0732">Signal</keyword>
<dbReference type="OrthoDB" id="508269at2"/>
<dbReference type="Proteomes" id="UP000321595">
    <property type="component" value="Chromosome"/>
</dbReference>
<dbReference type="KEGG" id="bbae:FRD01_02265"/>
<name>A0A5B8XJX5_9DELT</name>
<evidence type="ECO:0000313" key="2">
    <source>
        <dbReference type="EMBL" id="QED26102.1"/>
    </source>
</evidence>
<dbReference type="RefSeq" id="WP_146957251.1">
    <property type="nucleotide sequence ID" value="NZ_CP042467.1"/>
</dbReference>
<protein>
    <submittedName>
        <fullName evidence="2">HEAT repeat domain-containing protein</fullName>
    </submittedName>
</protein>
<evidence type="ECO:0000256" key="1">
    <source>
        <dbReference type="SAM" id="SignalP"/>
    </source>
</evidence>
<keyword evidence="3" id="KW-1185">Reference proteome</keyword>
<feature type="chain" id="PRO_5022769857" evidence="1">
    <location>
        <begin position="23"/>
        <end position="621"/>
    </location>
</feature>
<reference evidence="2 3" key="1">
    <citation type="submission" date="2019-08" db="EMBL/GenBank/DDBJ databases">
        <authorList>
            <person name="Liang Q."/>
        </authorList>
    </citation>
    <scope>NUCLEOTIDE SEQUENCE [LARGE SCALE GENOMIC DNA]</scope>
    <source>
        <strain evidence="2 3">V1718</strain>
    </source>
</reference>
<organism evidence="2 3">
    <name type="scientific">Microvenator marinus</name>
    <dbReference type="NCBI Taxonomy" id="2600177"/>
    <lineage>
        <taxon>Bacteria</taxon>
        <taxon>Deltaproteobacteria</taxon>
        <taxon>Bradymonadales</taxon>
        <taxon>Microvenatoraceae</taxon>
        <taxon>Microvenator</taxon>
    </lineage>
</organism>
<dbReference type="AlphaFoldDB" id="A0A5B8XJX5"/>
<dbReference type="EMBL" id="CP042467">
    <property type="protein sequence ID" value="QED26102.1"/>
    <property type="molecule type" value="Genomic_DNA"/>
</dbReference>
<dbReference type="SUPFAM" id="SSF48371">
    <property type="entry name" value="ARM repeat"/>
    <property type="match status" value="1"/>
</dbReference>
<dbReference type="InterPro" id="IPR011989">
    <property type="entry name" value="ARM-like"/>
</dbReference>
<accession>A0A5B8XJX5</accession>
<gene>
    <name evidence="2" type="ORF">FRD01_02265</name>
</gene>
<feature type="signal peptide" evidence="1">
    <location>
        <begin position="1"/>
        <end position="22"/>
    </location>
</feature>
<dbReference type="Pfam" id="PF13646">
    <property type="entry name" value="HEAT_2"/>
    <property type="match status" value="1"/>
</dbReference>
<dbReference type="InterPro" id="IPR016024">
    <property type="entry name" value="ARM-type_fold"/>
</dbReference>
<evidence type="ECO:0000313" key="3">
    <source>
        <dbReference type="Proteomes" id="UP000321595"/>
    </source>
</evidence>
<proteinExistence type="predicted"/>
<sequence>MNTRLATCILVGALLVPAIAPAKISKQLKEEVATHVQKMAEETDDSTVEALLLVRAMSDPKESKEALVAGQGSEIKRIKIAANIGLYLSGDKKALGTLTQELMSDARLLETLDELVAALPSKTQTNILEDLWKAATPDIKPTILRFAVNTNGAPSKFAEEILKGKSAPDRKLAVAAYVAKPTKTSVNTISTLTKSKDEAARLDAYQGLVALSRHPELEPSTREFLLAGLKDQNAQIKTQTTRRVLELKLPEGVSAAFALMKTLEEPAARIEWMNAILQTGLRTKLEDANTYLKAEDAEEKALGHELAAASRDPEFVKELLKMESSTEFEPRKLALRSLGRTNSPEALKVYQRTIFEALDEVREATVEGLSQLGMVGGLDVLEKALRNERNPEIKLAVIEAIGHIKDPKSVQALRFLVTDSNPKIKLAALKGIRNIGLKEGGAALDVLLRDRNVEIQWLAYLTALELAPEKAEKAQEQAFRNPPATYMDDIRALKTPIRNKLIGHLLAKTTGSAQSDAIRWAINFGGFDKELRDIALDSTGATGDRKAIFFYFQGSSDRANEIVLEKVVRANAGPKQLVQSTAWLLARNQDKDMEPTFRGFLAASNPTVKAIALYGINAIHY</sequence>